<keyword evidence="12 13" id="KW-0472">Membrane</keyword>
<evidence type="ECO:0000256" key="8">
    <source>
        <dbReference type="ARBA" id="ARBA00022723"/>
    </source>
</evidence>
<keyword evidence="4 13" id="KW-1003">Cell membrane</keyword>
<feature type="transmembrane region" description="Helical" evidence="13">
    <location>
        <begin position="20"/>
        <end position="41"/>
    </location>
</feature>
<evidence type="ECO:0000313" key="14">
    <source>
        <dbReference type="EMBL" id="QYF48675.1"/>
    </source>
</evidence>
<keyword evidence="8 13" id="KW-0479">Metal-binding</keyword>
<evidence type="ECO:0000256" key="3">
    <source>
        <dbReference type="ARBA" id="ARBA00022448"/>
    </source>
</evidence>
<evidence type="ECO:0000256" key="5">
    <source>
        <dbReference type="ARBA" id="ARBA00022519"/>
    </source>
</evidence>
<protein>
    <submittedName>
        <fullName evidence="14">Cytochrome bd terminal oxidase subunit I</fullName>
    </submittedName>
</protein>
<keyword evidence="11 13" id="KW-0408">Iron</keyword>
<dbReference type="PANTHER" id="PTHR30365:SF0">
    <property type="entry name" value="CYTOCHROME BD-I UBIQUINOL OXIDASE SUBUNIT 1"/>
    <property type="match status" value="1"/>
</dbReference>
<keyword evidence="15" id="KW-1185">Reference proteome</keyword>
<accession>A0ABX8V0D1</accession>
<feature type="transmembrane region" description="Helical" evidence="13">
    <location>
        <begin position="94"/>
        <end position="117"/>
    </location>
</feature>
<gene>
    <name evidence="14" type="ORF">RHABOEDO_000877</name>
</gene>
<evidence type="ECO:0000256" key="9">
    <source>
        <dbReference type="ARBA" id="ARBA00022982"/>
    </source>
</evidence>
<feature type="transmembrane region" description="Helical" evidence="13">
    <location>
        <begin position="324"/>
        <end position="343"/>
    </location>
</feature>
<feature type="transmembrane region" description="Helical" evidence="13">
    <location>
        <begin position="124"/>
        <end position="145"/>
    </location>
</feature>
<dbReference type="EMBL" id="CP075587">
    <property type="protein sequence ID" value="QYF48675.1"/>
    <property type="molecule type" value="Genomic_DNA"/>
</dbReference>
<feature type="transmembrane region" description="Helical" evidence="13">
    <location>
        <begin position="355"/>
        <end position="375"/>
    </location>
</feature>
<comment type="subcellular location">
    <subcellularLocation>
        <location evidence="1">Cell inner membrane</location>
        <topology evidence="1">Multi-pass membrane protein</topology>
    </subcellularLocation>
</comment>
<evidence type="ECO:0000256" key="13">
    <source>
        <dbReference type="PIRNR" id="PIRNR006446"/>
    </source>
</evidence>
<keyword evidence="3 13" id="KW-0813">Transport</keyword>
<evidence type="ECO:0000256" key="11">
    <source>
        <dbReference type="ARBA" id="ARBA00023004"/>
    </source>
</evidence>
<reference evidence="14 15" key="1">
    <citation type="journal article" date="2022" name="bioRxiv">
        <title>Ecology and evolution of chlamydial symbionts of arthropods.</title>
        <authorList>
            <person name="Halter T."/>
            <person name="Koestlbacher S."/>
            <person name="Collingro A."/>
            <person name="Sixt B.S."/>
            <person name="Toenshoff E.R."/>
            <person name="Hendrickx F."/>
            <person name="Kostanjsek R."/>
            <person name="Horn M."/>
        </authorList>
    </citation>
    <scope>NUCLEOTIDE SEQUENCE [LARGE SCALE GENOMIC DNA]</scope>
    <source>
        <strain evidence="14">W744xW776</strain>
    </source>
</reference>
<name>A0ABX8V0D1_9BACT</name>
<evidence type="ECO:0000256" key="4">
    <source>
        <dbReference type="ARBA" id="ARBA00022475"/>
    </source>
</evidence>
<evidence type="ECO:0000313" key="15">
    <source>
        <dbReference type="Proteomes" id="UP000826014"/>
    </source>
</evidence>
<dbReference type="InterPro" id="IPR002585">
    <property type="entry name" value="Cyt-d_ubiquinol_oxidase_su_1"/>
</dbReference>
<feature type="transmembrane region" description="Helical" evidence="13">
    <location>
        <begin position="221"/>
        <end position="239"/>
    </location>
</feature>
<evidence type="ECO:0000256" key="2">
    <source>
        <dbReference type="ARBA" id="ARBA00009819"/>
    </source>
</evidence>
<dbReference type="Pfam" id="PF01654">
    <property type="entry name" value="Cyt_bd_oxida_I"/>
    <property type="match status" value="1"/>
</dbReference>
<feature type="transmembrane region" description="Helical" evidence="13">
    <location>
        <begin position="406"/>
        <end position="428"/>
    </location>
</feature>
<evidence type="ECO:0000256" key="7">
    <source>
        <dbReference type="ARBA" id="ARBA00022692"/>
    </source>
</evidence>
<evidence type="ECO:0000256" key="1">
    <source>
        <dbReference type="ARBA" id="ARBA00004429"/>
    </source>
</evidence>
<organism evidence="14 15">
    <name type="scientific">Candidatus Rhabdochlamydia oedothoracis</name>
    <dbReference type="NCBI Taxonomy" id="2720720"/>
    <lineage>
        <taxon>Bacteria</taxon>
        <taxon>Pseudomonadati</taxon>
        <taxon>Chlamydiota</taxon>
        <taxon>Chlamydiia</taxon>
        <taxon>Parachlamydiales</taxon>
        <taxon>Candidatus Rhabdochlamydiaceae</taxon>
        <taxon>Candidatus Rhabdochlamydia</taxon>
    </lineage>
</organism>
<keyword evidence="9 13" id="KW-0249">Electron transport</keyword>
<evidence type="ECO:0000256" key="6">
    <source>
        <dbReference type="ARBA" id="ARBA00022617"/>
    </source>
</evidence>
<feature type="transmembrane region" description="Helical" evidence="13">
    <location>
        <begin position="185"/>
        <end position="209"/>
    </location>
</feature>
<evidence type="ECO:0000256" key="12">
    <source>
        <dbReference type="ARBA" id="ARBA00023136"/>
    </source>
</evidence>
<dbReference type="PIRSF" id="PIRSF006446">
    <property type="entry name" value="Cyt_quinol_oxidase_1"/>
    <property type="match status" value="1"/>
</dbReference>
<keyword evidence="7 13" id="KW-0812">Transmembrane</keyword>
<sequence>MDVVMLSRIQFGLTSAFHYIYPPLSIGIGLMLVIFEGFYLKTKNVLYQQIAKFWTKIFALTFALGVATGLVQLFGFGTNWANYSRFVGDVFGSALGAEGIFAFFLEAGFLGVMLFGWERCSPKFHYFATICVACGAHFSAIWIVVANSWMQTPAGHIIAGEGKQACAIIHNFWEMVFNPSSVDRLIHVILGCWLAGIFCILSVSSYYYLKKRYTLFTKATLRISLIAAALVLILQLVSADSTARGVAKNQPSKLAAMEGIYVTEPKTPITLFGWTNDATKTVKGLKIPGLLSFLVFHDFTTPVTGFDQIPEDERPPIQVVFQSYHMMIAMWSLMALLTILACIQYRRKKLMHSKWILRGLVISVLFPQIANFSGWMTAEVGRQPWIVYRILKTVDGVSTNIHESQVFFSIMMFLVIYALLFALFIYLLNHKIQYGPEDALQTQQDLVYRNPFEKEV</sequence>
<keyword evidence="5" id="KW-0997">Cell inner membrane</keyword>
<dbReference type="PANTHER" id="PTHR30365">
    <property type="entry name" value="CYTOCHROME D UBIQUINOL OXIDASE"/>
    <property type="match status" value="1"/>
</dbReference>
<feature type="transmembrane region" description="Helical" evidence="13">
    <location>
        <begin position="53"/>
        <end position="74"/>
    </location>
</feature>
<evidence type="ECO:0000256" key="10">
    <source>
        <dbReference type="ARBA" id="ARBA00022989"/>
    </source>
</evidence>
<keyword evidence="10 13" id="KW-1133">Transmembrane helix</keyword>
<keyword evidence="6 13" id="KW-0349">Heme</keyword>
<dbReference type="Proteomes" id="UP000826014">
    <property type="component" value="Chromosome"/>
</dbReference>
<proteinExistence type="inferred from homology"/>
<comment type="similarity">
    <text evidence="2 13">Belongs to the cytochrome ubiquinol oxidase subunit 1 family.</text>
</comment>